<dbReference type="EMBL" id="MRZV01001652">
    <property type="protein sequence ID" value="PIK36574.1"/>
    <property type="molecule type" value="Genomic_DNA"/>
</dbReference>
<gene>
    <name evidence="1" type="ORF">BSL78_26596</name>
</gene>
<dbReference type="PANTHER" id="PTHR31025:SF9">
    <property type="entry name" value="SI:DKEY-286J15.1"/>
    <property type="match status" value="1"/>
</dbReference>
<name>A0A2G8JLE3_STIJA</name>
<dbReference type="OrthoDB" id="10066002at2759"/>
<comment type="caution">
    <text evidence="1">The sequence shown here is derived from an EMBL/GenBank/DDBJ whole genome shotgun (WGS) entry which is preliminary data.</text>
</comment>
<protein>
    <submittedName>
        <fullName evidence="1">Uncharacterized protein</fullName>
    </submittedName>
</protein>
<evidence type="ECO:0000313" key="1">
    <source>
        <dbReference type="EMBL" id="PIK36574.1"/>
    </source>
</evidence>
<organism evidence="1 2">
    <name type="scientific">Stichopus japonicus</name>
    <name type="common">Sea cucumber</name>
    <dbReference type="NCBI Taxonomy" id="307972"/>
    <lineage>
        <taxon>Eukaryota</taxon>
        <taxon>Metazoa</taxon>
        <taxon>Echinodermata</taxon>
        <taxon>Eleutherozoa</taxon>
        <taxon>Echinozoa</taxon>
        <taxon>Holothuroidea</taxon>
        <taxon>Aspidochirotacea</taxon>
        <taxon>Aspidochirotida</taxon>
        <taxon>Stichopodidae</taxon>
        <taxon>Apostichopus</taxon>
    </lineage>
</organism>
<evidence type="ECO:0000313" key="2">
    <source>
        <dbReference type="Proteomes" id="UP000230750"/>
    </source>
</evidence>
<dbReference type="PANTHER" id="PTHR31025">
    <property type="entry name" value="SI:CH211-196P9.1-RELATED"/>
    <property type="match status" value="1"/>
</dbReference>
<keyword evidence="2" id="KW-1185">Reference proteome</keyword>
<reference evidence="1 2" key="1">
    <citation type="journal article" date="2017" name="PLoS Biol.">
        <title>The sea cucumber genome provides insights into morphological evolution and visceral regeneration.</title>
        <authorList>
            <person name="Zhang X."/>
            <person name="Sun L."/>
            <person name="Yuan J."/>
            <person name="Sun Y."/>
            <person name="Gao Y."/>
            <person name="Zhang L."/>
            <person name="Li S."/>
            <person name="Dai H."/>
            <person name="Hamel J.F."/>
            <person name="Liu C."/>
            <person name="Yu Y."/>
            <person name="Liu S."/>
            <person name="Lin W."/>
            <person name="Guo K."/>
            <person name="Jin S."/>
            <person name="Xu P."/>
            <person name="Storey K.B."/>
            <person name="Huan P."/>
            <person name="Zhang T."/>
            <person name="Zhou Y."/>
            <person name="Zhang J."/>
            <person name="Lin C."/>
            <person name="Li X."/>
            <person name="Xing L."/>
            <person name="Huo D."/>
            <person name="Sun M."/>
            <person name="Wang L."/>
            <person name="Mercier A."/>
            <person name="Li F."/>
            <person name="Yang H."/>
            <person name="Xiang J."/>
        </authorList>
    </citation>
    <scope>NUCLEOTIDE SEQUENCE [LARGE SCALE GENOMIC DNA]</scope>
    <source>
        <strain evidence="1">Shaxun</strain>
        <tissue evidence="1">Muscle</tissue>
    </source>
</reference>
<proteinExistence type="predicted"/>
<dbReference type="Proteomes" id="UP000230750">
    <property type="component" value="Unassembled WGS sequence"/>
</dbReference>
<dbReference type="AlphaFoldDB" id="A0A2G8JLE3"/>
<accession>A0A2G8JLE3</accession>
<sequence>MNGGAIKPFVSESLQKCNYQAFINGPDKKMKSKCGLPYPGSPLARVLDMDIRGILQKLQKRTIIEEIEAGLLSYHSRKKVVNALVSHLITTYGKYPKSDVKLAMAKAIVRDFKQLDNEDRDGYVLEFMAKTAKARAADIRDNKQKKFSDILKEYPRLIDTDGMVEQDFKILFPEACDALFMKWPSLEEKVLAYANKQVDWKDILHFHGNLSTNEKRSNIAIQVLPLLFPPGMSRTVGKKGPNKHATIPEALCRFIQFEEIGTNIPDFLENMQQLQPFMLALGERECAEQVLLFSLGSMTWYFNIRLTLVTFFNAIVGDIPVDRYYCLKY</sequence>